<protein>
    <submittedName>
        <fullName evidence="2">Putative lipoprotein</fullName>
    </submittedName>
</protein>
<evidence type="ECO:0000313" key="3">
    <source>
        <dbReference type="Proteomes" id="UP000017023"/>
    </source>
</evidence>
<sequence>MKRKTNLFNNMFTAILFIMTLIVGACADNDLDNNEVDKSAIVKFDVKNVQELVLANAKTKTRAGYSITSNDQLSELGLTQNDLKPQILKAQAPEGMEACLVETTIPGINPTQPNQQTRASIVTDQYMGNFSTLGYRAVSKTSVSQTPDWFYNERTKSNGELYNTLYWSWSNNRFGRFYAVFPEVDIWNTKMKLSPATYVGTPYVEFEVEPDVFNQKDLMTACSGIVEYKTRGVAPNSSLAFRHALTAIHFTVGQNLWAGQIDKIEISGAINKGTYTLSNEPDQPGTWTLGNTTGTFTLKDIILTTDDKPGSVITDARGNYTFFMIPQDVTNKNIYVDIHFLDGKIIHVPLKGKWLPGTTKTYTLSNLNSNWQYQLEVLGQNNTVDYDKTDAGYYAVRSFRQSPTGNQLPIAWKVVGYQESVDGGVNFGPETQTKPDWLDNLSMTEGTGGREAQVGTATVKKATLVDKLAAYNKVLHDATAKGSAGNYYDLSMHDFKGTATAKRNTANSYLISAPGYYRIPLVYGNAIKEGADNTSAYVSSAPATMVSVNYQSSPVDVIMHRFKDHNGADIHSPYINVQNASDPATQASIVWTDKSGIVDGLSVTNNGADSYLNFHVPADKIKSGNAVIAVKNAAGTIMWSWHFWFAKDDVLETIPCTNFTNHVYKFTKQPLGFVWNSWQETSYEQPRVVRVKIEQAIGQNAGKKFAYLDITQKPGSIKQVSCTNYSFGRKDAVVAPPEVADGATTFDGIGKPRPVSFLMQHPEHFFDVNFSHLRWDVYNTTYYNLWSVNNTKTTPNDNRVEKTIYDPCPVGFTVPASNAFTGFSKTGENLNFFAHNMSDMNAVGDWNSGWTFYNKINNPDAIIEFPNTGYASSTRVDSYTYYWEATPVNEKYAYSLIIELYSMGPTSQSGRAARGSIRPAAEK</sequence>
<dbReference type="AlphaFoldDB" id="U2MK67"/>
<gene>
    <name evidence="2" type="ORF">HMPREF9145_0161</name>
</gene>
<keyword evidence="2" id="KW-0449">Lipoprotein</keyword>
<feature type="signal peptide" evidence="1">
    <location>
        <begin position="1"/>
        <end position="27"/>
    </location>
</feature>
<dbReference type="PATRIC" id="fig|1395125.3.peg.750"/>
<organism evidence="2 3">
    <name type="scientific">Segatella salivae F0493</name>
    <dbReference type="NCBI Taxonomy" id="1395125"/>
    <lineage>
        <taxon>Bacteria</taxon>
        <taxon>Pseudomonadati</taxon>
        <taxon>Bacteroidota</taxon>
        <taxon>Bacteroidia</taxon>
        <taxon>Bacteroidales</taxon>
        <taxon>Prevotellaceae</taxon>
        <taxon>Segatella</taxon>
    </lineage>
</organism>
<dbReference type="RefSeq" id="WP_021825093.1">
    <property type="nucleotide sequence ID" value="NZ_AWGW01000007.1"/>
</dbReference>
<dbReference type="EMBL" id="AWGW01000007">
    <property type="protein sequence ID" value="ERK02040.1"/>
    <property type="molecule type" value="Genomic_DNA"/>
</dbReference>
<dbReference type="Proteomes" id="UP000017023">
    <property type="component" value="Unassembled WGS sequence"/>
</dbReference>
<dbReference type="PROSITE" id="PS51257">
    <property type="entry name" value="PROKAR_LIPOPROTEIN"/>
    <property type="match status" value="1"/>
</dbReference>
<dbReference type="CDD" id="cd13121">
    <property type="entry name" value="BF2867_like_C"/>
    <property type="match status" value="1"/>
</dbReference>
<keyword evidence="1" id="KW-0732">Signal</keyword>
<dbReference type="GeneID" id="78497403"/>
<evidence type="ECO:0000313" key="2">
    <source>
        <dbReference type="EMBL" id="ERK02040.1"/>
    </source>
</evidence>
<accession>U2MK67</accession>
<name>U2MK67_9BACT</name>
<feature type="chain" id="PRO_5004632699" evidence="1">
    <location>
        <begin position="28"/>
        <end position="923"/>
    </location>
</feature>
<reference evidence="2 3" key="1">
    <citation type="submission" date="2013-08" db="EMBL/GenBank/DDBJ databases">
        <authorList>
            <person name="Durkin A.S."/>
            <person name="Haft D.R."/>
            <person name="McCorrison J."/>
            <person name="Torralba M."/>
            <person name="Gillis M."/>
            <person name="Haft D.H."/>
            <person name="Methe B."/>
            <person name="Sutton G."/>
            <person name="Nelson K.E."/>
        </authorList>
    </citation>
    <scope>NUCLEOTIDE SEQUENCE [LARGE SCALE GENOMIC DNA]</scope>
    <source>
        <strain evidence="2 3">F0493</strain>
    </source>
</reference>
<comment type="caution">
    <text evidence="2">The sequence shown here is derived from an EMBL/GenBank/DDBJ whole genome shotgun (WGS) entry which is preliminary data.</text>
</comment>
<evidence type="ECO:0000256" key="1">
    <source>
        <dbReference type="SAM" id="SignalP"/>
    </source>
</evidence>
<proteinExistence type="predicted"/>